<accession>A0AAJ1W6N4</accession>
<gene>
    <name evidence="1" type="ORF">QXL92_32200</name>
</gene>
<evidence type="ECO:0000313" key="1">
    <source>
        <dbReference type="EMBL" id="MDP7739398.1"/>
    </source>
</evidence>
<comment type="caution">
    <text evidence="1">The sequence shown here is derived from an EMBL/GenBank/DDBJ whole genome shotgun (WGS) entry which is preliminary data.</text>
</comment>
<dbReference type="RefSeq" id="WP_306255873.1">
    <property type="nucleotide sequence ID" value="NZ_JAUFSA010000005.1"/>
</dbReference>
<protein>
    <submittedName>
        <fullName evidence="1">Uncharacterized protein</fullName>
    </submittedName>
</protein>
<organism evidence="1 2">
    <name type="scientific">Mycobacterium paragordonae</name>
    <dbReference type="NCBI Taxonomy" id="1389713"/>
    <lineage>
        <taxon>Bacteria</taxon>
        <taxon>Bacillati</taxon>
        <taxon>Actinomycetota</taxon>
        <taxon>Actinomycetes</taxon>
        <taxon>Mycobacteriales</taxon>
        <taxon>Mycobacteriaceae</taxon>
        <taxon>Mycobacterium</taxon>
    </lineage>
</organism>
<reference evidence="1" key="1">
    <citation type="submission" date="2023-06" db="EMBL/GenBank/DDBJ databases">
        <title>Identification of two novel mycobacterium reveal diversities and complexities of Mycobacterium gordonae clade.</title>
        <authorList>
            <person name="Matsumoto Y."/>
            <person name="Nakamura S."/>
            <person name="Motooka D."/>
            <person name="Fukushima K."/>
        </authorList>
    </citation>
    <scope>NUCLEOTIDE SEQUENCE</scope>
    <source>
        <strain evidence="1">TY812</strain>
    </source>
</reference>
<sequence length="72" mass="7571">MLRSLNSATAVQNAIVPALPEDVASAAKKYISTTLDQTTAAMGNASTSEGNRLTDIRNEATYSLLDTCGLPR</sequence>
<evidence type="ECO:0000313" key="2">
    <source>
        <dbReference type="Proteomes" id="UP001229081"/>
    </source>
</evidence>
<dbReference type="AlphaFoldDB" id="A0AAJ1W6N4"/>
<dbReference type="EMBL" id="JAUFSA010000005">
    <property type="protein sequence ID" value="MDP7739398.1"/>
    <property type="molecule type" value="Genomic_DNA"/>
</dbReference>
<proteinExistence type="predicted"/>
<name>A0AAJ1W6N4_9MYCO</name>
<dbReference type="Proteomes" id="UP001229081">
    <property type="component" value="Unassembled WGS sequence"/>
</dbReference>